<comment type="caution">
    <text evidence="1">The sequence shown here is derived from an EMBL/GenBank/DDBJ whole genome shotgun (WGS) entry which is preliminary data.</text>
</comment>
<organism evidence="1">
    <name type="scientific">marine sediment metagenome</name>
    <dbReference type="NCBI Taxonomy" id="412755"/>
    <lineage>
        <taxon>unclassified sequences</taxon>
        <taxon>metagenomes</taxon>
        <taxon>ecological metagenomes</taxon>
    </lineage>
</organism>
<proteinExistence type="predicted"/>
<evidence type="ECO:0008006" key="2">
    <source>
        <dbReference type="Google" id="ProtNLM"/>
    </source>
</evidence>
<accession>A0A0F9K5H6</accession>
<protein>
    <recommendedName>
        <fullName evidence="2">ASCH domain-containing protein</fullName>
    </recommendedName>
</protein>
<evidence type="ECO:0000313" key="1">
    <source>
        <dbReference type="EMBL" id="KKM69901.1"/>
    </source>
</evidence>
<gene>
    <name evidence="1" type="ORF">LCGC14_1446220</name>
</gene>
<reference evidence="1" key="1">
    <citation type="journal article" date="2015" name="Nature">
        <title>Complex archaea that bridge the gap between prokaryotes and eukaryotes.</title>
        <authorList>
            <person name="Spang A."/>
            <person name="Saw J.H."/>
            <person name="Jorgensen S.L."/>
            <person name="Zaremba-Niedzwiedzka K."/>
            <person name="Martijn J."/>
            <person name="Lind A.E."/>
            <person name="van Eijk R."/>
            <person name="Schleper C."/>
            <person name="Guy L."/>
            <person name="Ettema T.J."/>
        </authorList>
    </citation>
    <scope>NUCLEOTIDE SEQUENCE</scope>
</reference>
<name>A0A0F9K5H6_9ZZZZ</name>
<dbReference type="AlphaFoldDB" id="A0A0F9K5H6"/>
<dbReference type="EMBL" id="LAZR01009912">
    <property type="protein sequence ID" value="KKM69901.1"/>
    <property type="molecule type" value="Genomic_DNA"/>
</dbReference>
<sequence length="141" mass="16274">MIFTPEHIQKIVREAKTETRRIVKSGERLIWCDDDNYHHFILTPSGRVKWRVGQDYAVQPGRGKPCYIHNGMPLRCKILRLSYSESLQAISSVDAKAEGLNGFGDARLGYARLWDSINKQPGTRWNDNPMVWVIKFEVLQS</sequence>